<name>A0ACC0ZA40_9ROSI</name>
<organism evidence="1 2">
    <name type="scientific">Pistacia integerrima</name>
    <dbReference type="NCBI Taxonomy" id="434235"/>
    <lineage>
        <taxon>Eukaryota</taxon>
        <taxon>Viridiplantae</taxon>
        <taxon>Streptophyta</taxon>
        <taxon>Embryophyta</taxon>
        <taxon>Tracheophyta</taxon>
        <taxon>Spermatophyta</taxon>
        <taxon>Magnoliopsida</taxon>
        <taxon>eudicotyledons</taxon>
        <taxon>Gunneridae</taxon>
        <taxon>Pentapetalae</taxon>
        <taxon>rosids</taxon>
        <taxon>malvids</taxon>
        <taxon>Sapindales</taxon>
        <taxon>Anacardiaceae</taxon>
        <taxon>Pistacia</taxon>
    </lineage>
</organism>
<evidence type="ECO:0000313" key="1">
    <source>
        <dbReference type="EMBL" id="KAJ0048405.1"/>
    </source>
</evidence>
<comment type="caution">
    <text evidence="1">The sequence shown here is derived from an EMBL/GenBank/DDBJ whole genome shotgun (WGS) entry which is preliminary data.</text>
</comment>
<dbReference type="EMBL" id="CM047737">
    <property type="protein sequence ID" value="KAJ0048405.1"/>
    <property type="molecule type" value="Genomic_DNA"/>
</dbReference>
<evidence type="ECO:0000313" key="2">
    <source>
        <dbReference type="Proteomes" id="UP001163603"/>
    </source>
</evidence>
<keyword evidence="2" id="KW-1185">Reference proteome</keyword>
<accession>A0ACC0ZA40</accession>
<protein>
    <submittedName>
        <fullName evidence="1">Uncharacterized protein</fullName>
    </submittedName>
</protein>
<sequence length="177" mass="20055">MASFIFSFKVSLFLFLFSFLHVYTVTCAEYEVGGDHGWVIPKGNNADQMYNQWASGNRFKPDDTVRFKYKKDSVMVVTEEEYQKCQSSHPLFYSNNGDTVFKLERPGLFYFISGVSGHCKRGQKMIIKVLEPASPPDQPQNQNSTDGKNNGSVQRPSIASPINVMLLVTSFIGFSFY</sequence>
<proteinExistence type="predicted"/>
<reference evidence="2" key="1">
    <citation type="journal article" date="2023" name="G3 (Bethesda)">
        <title>Genome assembly and association tests identify interacting loci associated with vigor, precocity, and sex in interspecific pistachio rootstocks.</title>
        <authorList>
            <person name="Palmer W."/>
            <person name="Jacygrad E."/>
            <person name="Sagayaradj S."/>
            <person name="Cavanaugh K."/>
            <person name="Han R."/>
            <person name="Bertier L."/>
            <person name="Beede B."/>
            <person name="Kafkas S."/>
            <person name="Golino D."/>
            <person name="Preece J."/>
            <person name="Michelmore R."/>
        </authorList>
    </citation>
    <scope>NUCLEOTIDE SEQUENCE [LARGE SCALE GENOMIC DNA]</scope>
</reference>
<dbReference type="Proteomes" id="UP001163603">
    <property type="component" value="Chromosome 2"/>
</dbReference>
<gene>
    <name evidence="1" type="ORF">Pint_16388</name>
</gene>